<keyword evidence="1" id="KW-1185">Reference proteome</keyword>
<evidence type="ECO:0000313" key="1">
    <source>
        <dbReference type="Proteomes" id="UP000887569"/>
    </source>
</evidence>
<name>A0A914ZF59_PARUN</name>
<dbReference type="WBParaSite" id="PgB01_g216_t01">
    <property type="protein sequence ID" value="PgB01_g216_t01"/>
    <property type="gene ID" value="PgB01_g216"/>
</dbReference>
<dbReference type="AlphaFoldDB" id="A0A914ZF59"/>
<evidence type="ECO:0000313" key="2">
    <source>
        <dbReference type="WBParaSite" id="PgB01_g216_t01"/>
    </source>
</evidence>
<sequence length="79" mass="8939">MWIKDYEQMCKGKNNILAVHTNNPPAEPKTPNTRIAYTPAKVYTVVQAGTNKVAVFKYPATPVGLRTTTEVFDERRQTK</sequence>
<accession>A0A914ZF59</accession>
<reference evidence="2" key="1">
    <citation type="submission" date="2022-11" db="UniProtKB">
        <authorList>
            <consortium name="WormBaseParasite"/>
        </authorList>
    </citation>
    <scope>IDENTIFICATION</scope>
</reference>
<protein>
    <submittedName>
        <fullName evidence="2">Uncharacterized protein</fullName>
    </submittedName>
</protein>
<proteinExistence type="predicted"/>
<dbReference type="Proteomes" id="UP000887569">
    <property type="component" value="Unplaced"/>
</dbReference>
<organism evidence="1 2">
    <name type="scientific">Parascaris univalens</name>
    <name type="common">Nematode worm</name>
    <dbReference type="NCBI Taxonomy" id="6257"/>
    <lineage>
        <taxon>Eukaryota</taxon>
        <taxon>Metazoa</taxon>
        <taxon>Ecdysozoa</taxon>
        <taxon>Nematoda</taxon>
        <taxon>Chromadorea</taxon>
        <taxon>Rhabditida</taxon>
        <taxon>Spirurina</taxon>
        <taxon>Ascaridomorpha</taxon>
        <taxon>Ascaridoidea</taxon>
        <taxon>Ascarididae</taxon>
        <taxon>Parascaris</taxon>
    </lineage>
</organism>